<keyword evidence="3" id="KW-1185">Reference proteome</keyword>
<dbReference type="EnsemblPlants" id="KEH29752">
    <property type="protein sequence ID" value="KEH29752"/>
    <property type="gene ID" value="MTR_4g451355"/>
</dbReference>
<evidence type="ECO:0000313" key="2">
    <source>
        <dbReference type="EnsemblPlants" id="KEH29752"/>
    </source>
</evidence>
<name>A0A072UJ87_MEDTR</name>
<reference evidence="2" key="3">
    <citation type="submission" date="2015-04" db="UniProtKB">
        <authorList>
            <consortium name="EnsemblPlants"/>
        </authorList>
    </citation>
    <scope>IDENTIFICATION</scope>
    <source>
        <strain evidence="2">cv. Jemalong A17</strain>
    </source>
</reference>
<organism evidence="1 3">
    <name type="scientific">Medicago truncatula</name>
    <name type="common">Barrel medic</name>
    <name type="synonym">Medicago tribuloides</name>
    <dbReference type="NCBI Taxonomy" id="3880"/>
    <lineage>
        <taxon>Eukaryota</taxon>
        <taxon>Viridiplantae</taxon>
        <taxon>Streptophyta</taxon>
        <taxon>Embryophyta</taxon>
        <taxon>Tracheophyta</taxon>
        <taxon>Spermatophyta</taxon>
        <taxon>Magnoliopsida</taxon>
        <taxon>eudicotyledons</taxon>
        <taxon>Gunneridae</taxon>
        <taxon>Pentapetalae</taxon>
        <taxon>rosids</taxon>
        <taxon>fabids</taxon>
        <taxon>Fabales</taxon>
        <taxon>Fabaceae</taxon>
        <taxon>Papilionoideae</taxon>
        <taxon>50 kb inversion clade</taxon>
        <taxon>NPAAA clade</taxon>
        <taxon>Hologalegina</taxon>
        <taxon>IRL clade</taxon>
        <taxon>Trifolieae</taxon>
        <taxon>Medicago</taxon>
    </lineage>
</organism>
<dbReference type="Proteomes" id="UP000002051">
    <property type="component" value="Chromosome 4"/>
</dbReference>
<evidence type="ECO:0000313" key="3">
    <source>
        <dbReference type="Proteomes" id="UP000002051"/>
    </source>
</evidence>
<proteinExistence type="predicted"/>
<dbReference type="AlphaFoldDB" id="A0A072UJ87"/>
<sequence>MGLSVNMKVVGMNVSFTMALVSPQEEIHNVRYDQNTTQGSARPCNLPSFKKTNLSTILYTELDLGLFTKDVDKGVRFHLPLDGIH</sequence>
<protein>
    <submittedName>
        <fullName evidence="1 2">Uncharacterized protein</fullName>
    </submittedName>
</protein>
<evidence type="ECO:0000313" key="1">
    <source>
        <dbReference type="EMBL" id="KEH29752.1"/>
    </source>
</evidence>
<dbReference type="HOGENOM" id="CLU_2779592_0_0_1"/>
<reference evidence="1 3" key="1">
    <citation type="journal article" date="2011" name="Nature">
        <title>The Medicago genome provides insight into the evolution of rhizobial symbioses.</title>
        <authorList>
            <person name="Young N.D."/>
            <person name="Debelle F."/>
            <person name="Oldroyd G.E."/>
            <person name="Geurts R."/>
            <person name="Cannon S.B."/>
            <person name="Udvardi M.K."/>
            <person name="Benedito V.A."/>
            <person name="Mayer K.F."/>
            <person name="Gouzy J."/>
            <person name="Schoof H."/>
            <person name="Van de Peer Y."/>
            <person name="Proost S."/>
            <person name="Cook D.R."/>
            <person name="Meyers B.C."/>
            <person name="Spannagl M."/>
            <person name="Cheung F."/>
            <person name="De Mita S."/>
            <person name="Krishnakumar V."/>
            <person name="Gundlach H."/>
            <person name="Zhou S."/>
            <person name="Mudge J."/>
            <person name="Bharti A.K."/>
            <person name="Murray J.D."/>
            <person name="Naoumkina M.A."/>
            <person name="Rosen B."/>
            <person name="Silverstein K.A."/>
            <person name="Tang H."/>
            <person name="Rombauts S."/>
            <person name="Zhao P.X."/>
            <person name="Zhou P."/>
            <person name="Barbe V."/>
            <person name="Bardou P."/>
            <person name="Bechner M."/>
            <person name="Bellec A."/>
            <person name="Berger A."/>
            <person name="Berges H."/>
            <person name="Bidwell S."/>
            <person name="Bisseling T."/>
            <person name="Choisne N."/>
            <person name="Couloux A."/>
            <person name="Denny R."/>
            <person name="Deshpande S."/>
            <person name="Dai X."/>
            <person name="Doyle J.J."/>
            <person name="Dudez A.M."/>
            <person name="Farmer A.D."/>
            <person name="Fouteau S."/>
            <person name="Franken C."/>
            <person name="Gibelin C."/>
            <person name="Gish J."/>
            <person name="Goldstein S."/>
            <person name="Gonzalez A.J."/>
            <person name="Green P.J."/>
            <person name="Hallab A."/>
            <person name="Hartog M."/>
            <person name="Hua A."/>
            <person name="Humphray S.J."/>
            <person name="Jeong D.H."/>
            <person name="Jing Y."/>
            <person name="Jocker A."/>
            <person name="Kenton S.M."/>
            <person name="Kim D.J."/>
            <person name="Klee K."/>
            <person name="Lai H."/>
            <person name="Lang C."/>
            <person name="Lin S."/>
            <person name="Macmil S.L."/>
            <person name="Magdelenat G."/>
            <person name="Matthews L."/>
            <person name="McCorrison J."/>
            <person name="Monaghan E.L."/>
            <person name="Mun J.H."/>
            <person name="Najar F.Z."/>
            <person name="Nicholson C."/>
            <person name="Noirot C."/>
            <person name="O'Bleness M."/>
            <person name="Paule C.R."/>
            <person name="Poulain J."/>
            <person name="Prion F."/>
            <person name="Qin B."/>
            <person name="Qu C."/>
            <person name="Retzel E.F."/>
            <person name="Riddle C."/>
            <person name="Sallet E."/>
            <person name="Samain S."/>
            <person name="Samson N."/>
            <person name="Sanders I."/>
            <person name="Saurat O."/>
            <person name="Scarpelli C."/>
            <person name="Schiex T."/>
            <person name="Segurens B."/>
            <person name="Severin A.J."/>
            <person name="Sherrier D.J."/>
            <person name="Shi R."/>
            <person name="Sims S."/>
            <person name="Singer S.R."/>
            <person name="Sinharoy S."/>
            <person name="Sterck L."/>
            <person name="Viollet A."/>
            <person name="Wang B.B."/>
            <person name="Wang K."/>
            <person name="Wang M."/>
            <person name="Wang X."/>
            <person name="Warfsmann J."/>
            <person name="Weissenbach J."/>
            <person name="White D.D."/>
            <person name="White J.D."/>
            <person name="Wiley G.B."/>
            <person name="Wincker P."/>
            <person name="Xing Y."/>
            <person name="Yang L."/>
            <person name="Yao Z."/>
            <person name="Ying F."/>
            <person name="Zhai J."/>
            <person name="Zhou L."/>
            <person name="Zuber A."/>
            <person name="Denarie J."/>
            <person name="Dixon R.A."/>
            <person name="May G.D."/>
            <person name="Schwartz D.C."/>
            <person name="Rogers J."/>
            <person name="Quetier F."/>
            <person name="Town C.D."/>
            <person name="Roe B.A."/>
        </authorList>
    </citation>
    <scope>NUCLEOTIDE SEQUENCE [LARGE SCALE GENOMIC DNA]</scope>
    <source>
        <strain evidence="1">A17</strain>
        <strain evidence="2 3">cv. Jemalong A17</strain>
    </source>
</reference>
<gene>
    <name evidence="1" type="ordered locus">MTR_4g451355</name>
</gene>
<reference evidence="1 3" key="2">
    <citation type="journal article" date="2014" name="BMC Genomics">
        <title>An improved genome release (version Mt4.0) for the model legume Medicago truncatula.</title>
        <authorList>
            <person name="Tang H."/>
            <person name="Krishnakumar V."/>
            <person name="Bidwell S."/>
            <person name="Rosen B."/>
            <person name="Chan A."/>
            <person name="Zhou S."/>
            <person name="Gentzbittel L."/>
            <person name="Childs K.L."/>
            <person name="Yandell M."/>
            <person name="Gundlach H."/>
            <person name="Mayer K.F."/>
            <person name="Schwartz D.C."/>
            <person name="Town C.D."/>
        </authorList>
    </citation>
    <scope>GENOME REANNOTATION</scope>
    <source>
        <strain evidence="1">A17</strain>
        <strain evidence="2 3">cv. Jemalong A17</strain>
    </source>
</reference>
<accession>A0A072UJ87</accession>
<dbReference type="EMBL" id="CM001220">
    <property type="protein sequence ID" value="KEH29752.1"/>
    <property type="molecule type" value="Genomic_DNA"/>
</dbReference>